<evidence type="ECO:0000259" key="3">
    <source>
        <dbReference type="Pfam" id="PF22725"/>
    </source>
</evidence>
<dbReference type="PANTHER" id="PTHR43818">
    <property type="entry name" value="BCDNA.GH03377"/>
    <property type="match status" value="1"/>
</dbReference>
<dbReference type="EMBL" id="BAAANY010000002">
    <property type="protein sequence ID" value="GAA1659444.1"/>
    <property type="molecule type" value="Genomic_DNA"/>
</dbReference>
<dbReference type="SUPFAM" id="SSF51735">
    <property type="entry name" value="NAD(P)-binding Rossmann-fold domains"/>
    <property type="match status" value="1"/>
</dbReference>
<dbReference type="Pfam" id="PF22725">
    <property type="entry name" value="GFO_IDH_MocA_C3"/>
    <property type="match status" value="1"/>
</dbReference>
<sequence>MGQQVKVGIVGCGAISAQYLDTIARLPNLRLIAVADLDPARAKAVADAYPQVRALTVDELLADAHVEVVLNLTIPAAHAEVALRAIAAGKDVYGEKPLAASTAEAAGVLDAAQAAGVRVGCAPDTVLGTGTQTARWVIDGGLIGTPIAATATMVTPGHERWHPNPDFYYVAGGGPLLDMGPYYLSSLITLLGPVVSVIGAASHRRSERTIGSGARVGEIIPVEIDTHVSGVLTHACGVLSTLVMSFDAVATRSANIEVHGTKASLVVPDPNTFGGDVLMRGLGETQWQVVEAKAGYRTGRRGYGLAELAGGAPPRASGRLAYHVLDVMESLLASAKSGQATTVTSTCERPAVVPLTDG</sequence>
<organism evidence="4 5">
    <name type="scientific">Fodinicola feengrottensis</name>
    <dbReference type="NCBI Taxonomy" id="435914"/>
    <lineage>
        <taxon>Bacteria</taxon>
        <taxon>Bacillati</taxon>
        <taxon>Actinomycetota</taxon>
        <taxon>Actinomycetes</taxon>
        <taxon>Mycobacteriales</taxon>
        <taxon>Fodinicola</taxon>
    </lineage>
</organism>
<gene>
    <name evidence="4" type="ORF">GCM10009765_06000</name>
</gene>
<dbReference type="InterPro" id="IPR000683">
    <property type="entry name" value="Gfo/Idh/MocA-like_OxRdtase_N"/>
</dbReference>
<feature type="domain" description="Gfo/Idh/MocA-like oxidoreductase N-terminal" evidence="2">
    <location>
        <begin position="5"/>
        <end position="120"/>
    </location>
</feature>
<feature type="domain" description="GFO/IDH/MocA-like oxidoreductase" evidence="3">
    <location>
        <begin position="132"/>
        <end position="265"/>
    </location>
</feature>
<evidence type="ECO:0000256" key="1">
    <source>
        <dbReference type="ARBA" id="ARBA00023002"/>
    </source>
</evidence>
<keyword evidence="1" id="KW-0560">Oxidoreductase</keyword>
<proteinExistence type="predicted"/>
<dbReference type="Proteomes" id="UP001500618">
    <property type="component" value="Unassembled WGS sequence"/>
</dbReference>
<name>A0ABN2FTT9_9ACTN</name>
<dbReference type="InterPro" id="IPR036291">
    <property type="entry name" value="NAD(P)-bd_dom_sf"/>
</dbReference>
<dbReference type="SUPFAM" id="SSF55347">
    <property type="entry name" value="Glyceraldehyde-3-phosphate dehydrogenase-like, C-terminal domain"/>
    <property type="match status" value="1"/>
</dbReference>
<evidence type="ECO:0000313" key="4">
    <source>
        <dbReference type="EMBL" id="GAA1659444.1"/>
    </source>
</evidence>
<protein>
    <submittedName>
        <fullName evidence="4">Gfo/Idh/MocA family oxidoreductase</fullName>
    </submittedName>
</protein>
<dbReference type="Gene3D" id="3.30.360.10">
    <property type="entry name" value="Dihydrodipicolinate Reductase, domain 2"/>
    <property type="match status" value="1"/>
</dbReference>
<dbReference type="InterPro" id="IPR055170">
    <property type="entry name" value="GFO_IDH_MocA-like_dom"/>
</dbReference>
<comment type="caution">
    <text evidence="4">The sequence shown here is derived from an EMBL/GenBank/DDBJ whole genome shotgun (WGS) entry which is preliminary data.</text>
</comment>
<dbReference type="PANTHER" id="PTHR43818:SF11">
    <property type="entry name" value="BCDNA.GH03377"/>
    <property type="match status" value="1"/>
</dbReference>
<dbReference type="Pfam" id="PF01408">
    <property type="entry name" value="GFO_IDH_MocA"/>
    <property type="match status" value="1"/>
</dbReference>
<dbReference type="RefSeq" id="WP_344306890.1">
    <property type="nucleotide sequence ID" value="NZ_BAAANY010000002.1"/>
</dbReference>
<reference evidence="4 5" key="1">
    <citation type="journal article" date="2019" name="Int. J. Syst. Evol. Microbiol.">
        <title>The Global Catalogue of Microorganisms (GCM) 10K type strain sequencing project: providing services to taxonomists for standard genome sequencing and annotation.</title>
        <authorList>
            <consortium name="The Broad Institute Genomics Platform"/>
            <consortium name="The Broad Institute Genome Sequencing Center for Infectious Disease"/>
            <person name="Wu L."/>
            <person name="Ma J."/>
        </authorList>
    </citation>
    <scope>NUCLEOTIDE SEQUENCE [LARGE SCALE GENOMIC DNA]</scope>
    <source>
        <strain evidence="4 5">JCM 14718</strain>
    </source>
</reference>
<evidence type="ECO:0000313" key="5">
    <source>
        <dbReference type="Proteomes" id="UP001500618"/>
    </source>
</evidence>
<evidence type="ECO:0000259" key="2">
    <source>
        <dbReference type="Pfam" id="PF01408"/>
    </source>
</evidence>
<dbReference type="InterPro" id="IPR050463">
    <property type="entry name" value="Gfo/Idh/MocA_oxidrdct_glycsds"/>
</dbReference>
<keyword evidence="5" id="KW-1185">Reference proteome</keyword>
<accession>A0ABN2FTT9</accession>
<dbReference type="Gene3D" id="3.40.50.720">
    <property type="entry name" value="NAD(P)-binding Rossmann-like Domain"/>
    <property type="match status" value="1"/>
</dbReference>